<dbReference type="InterPro" id="IPR050832">
    <property type="entry name" value="Bact_Acetyltransf"/>
</dbReference>
<dbReference type="Proteomes" id="UP000774617">
    <property type="component" value="Unassembled WGS sequence"/>
</dbReference>
<dbReference type="PANTHER" id="PTHR43877">
    <property type="entry name" value="AMINOALKYLPHOSPHONATE N-ACETYLTRANSFERASE-RELATED-RELATED"/>
    <property type="match status" value="1"/>
</dbReference>
<evidence type="ECO:0000313" key="4">
    <source>
        <dbReference type="EMBL" id="KAH7048321.1"/>
    </source>
</evidence>
<keyword evidence="1" id="KW-0808">Transferase</keyword>
<evidence type="ECO:0000256" key="1">
    <source>
        <dbReference type="ARBA" id="ARBA00022679"/>
    </source>
</evidence>
<reference evidence="4 5" key="1">
    <citation type="journal article" date="2021" name="Nat. Commun.">
        <title>Genetic determinants of endophytism in the Arabidopsis root mycobiome.</title>
        <authorList>
            <person name="Mesny F."/>
            <person name="Miyauchi S."/>
            <person name="Thiergart T."/>
            <person name="Pickel B."/>
            <person name="Atanasova L."/>
            <person name="Karlsson M."/>
            <person name="Huettel B."/>
            <person name="Barry K.W."/>
            <person name="Haridas S."/>
            <person name="Chen C."/>
            <person name="Bauer D."/>
            <person name="Andreopoulos W."/>
            <person name="Pangilinan J."/>
            <person name="LaButti K."/>
            <person name="Riley R."/>
            <person name="Lipzen A."/>
            <person name="Clum A."/>
            <person name="Drula E."/>
            <person name="Henrissat B."/>
            <person name="Kohler A."/>
            <person name="Grigoriev I.V."/>
            <person name="Martin F.M."/>
            <person name="Hacquard S."/>
        </authorList>
    </citation>
    <scope>NUCLEOTIDE SEQUENCE [LARGE SCALE GENOMIC DNA]</scope>
    <source>
        <strain evidence="4 5">MPI-SDFR-AT-0080</strain>
    </source>
</reference>
<evidence type="ECO:0000256" key="2">
    <source>
        <dbReference type="ARBA" id="ARBA00023315"/>
    </source>
</evidence>
<dbReference type="InterPro" id="IPR016181">
    <property type="entry name" value="Acyl_CoA_acyltransferase"/>
</dbReference>
<dbReference type="Pfam" id="PF00583">
    <property type="entry name" value="Acetyltransf_1"/>
    <property type="match status" value="1"/>
</dbReference>
<dbReference type="PROSITE" id="PS51186">
    <property type="entry name" value="GNAT"/>
    <property type="match status" value="1"/>
</dbReference>
<evidence type="ECO:0000313" key="5">
    <source>
        <dbReference type="Proteomes" id="UP000774617"/>
    </source>
</evidence>
<name>A0ABQ8G8K5_9PEZI</name>
<organism evidence="4 5">
    <name type="scientific">Macrophomina phaseolina</name>
    <dbReference type="NCBI Taxonomy" id="35725"/>
    <lineage>
        <taxon>Eukaryota</taxon>
        <taxon>Fungi</taxon>
        <taxon>Dikarya</taxon>
        <taxon>Ascomycota</taxon>
        <taxon>Pezizomycotina</taxon>
        <taxon>Dothideomycetes</taxon>
        <taxon>Dothideomycetes incertae sedis</taxon>
        <taxon>Botryosphaeriales</taxon>
        <taxon>Botryosphaeriaceae</taxon>
        <taxon>Macrophomina</taxon>
    </lineage>
</organism>
<evidence type="ECO:0000259" key="3">
    <source>
        <dbReference type="PROSITE" id="PS51186"/>
    </source>
</evidence>
<feature type="domain" description="N-acetyltransferase" evidence="3">
    <location>
        <begin position="25"/>
        <end position="196"/>
    </location>
</feature>
<dbReference type="EMBL" id="JAGTJR010000015">
    <property type="protein sequence ID" value="KAH7048321.1"/>
    <property type="molecule type" value="Genomic_DNA"/>
</dbReference>
<sequence>MAIPSKTSTTTAAAAAAAADAKPTADIRAATKDDAAAISALGAHVFSATFGHSVPPHELDAYLTKEYSPAAIAADLANPAKNTIVAVDASSGEVLGFAVLTRGTSEPCIDALANKVELQRIYVHPRAHGRGLGRALATKLEAMARDEGFASIWLGVWEENLSAQKAYEKWGYERVGEHDFVIGMVAQTDYILVKKL</sequence>
<dbReference type="CDD" id="cd04301">
    <property type="entry name" value="NAT_SF"/>
    <property type="match status" value="1"/>
</dbReference>
<gene>
    <name evidence="4" type="ORF">B0J12DRAFT_665674</name>
</gene>
<dbReference type="Gene3D" id="3.40.630.30">
    <property type="match status" value="1"/>
</dbReference>
<accession>A0ABQ8G8K5</accession>
<proteinExistence type="predicted"/>
<dbReference type="InterPro" id="IPR000182">
    <property type="entry name" value="GNAT_dom"/>
</dbReference>
<protein>
    <submittedName>
        <fullName evidence="4">Acyl-CoA N-acyltransferase</fullName>
    </submittedName>
</protein>
<comment type="caution">
    <text evidence="4">The sequence shown here is derived from an EMBL/GenBank/DDBJ whole genome shotgun (WGS) entry which is preliminary data.</text>
</comment>
<keyword evidence="2" id="KW-0012">Acyltransferase</keyword>
<keyword evidence="5" id="KW-1185">Reference proteome</keyword>
<dbReference type="SUPFAM" id="SSF55729">
    <property type="entry name" value="Acyl-CoA N-acyltransferases (Nat)"/>
    <property type="match status" value="1"/>
</dbReference>